<dbReference type="PROSITE" id="PS50297">
    <property type="entry name" value="ANK_REP_REGION"/>
    <property type="match status" value="4"/>
</dbReference>
<dbReference type="AlphaFoldDB" id="A0A812IXZ2"/>
<dbReference type="Proteomes" id="UP000601435">
    <property type="component" value="Unassembled WGS sequence"/>
</dbReference>
<dbReference type="SMART" id="SM00248">
    <property type="entry name" value="ANK"/>
    <property type="match status" value="8"/>
</dbReference>
<keyword evidence="5" id="KW-1185">Reference proteome</keyword>
<feature type="repeat" description="ANK" evidence="3">
    <location>
        <begin position="285"/>
        <end position="317"/>
    </location>
</feature>
<name>A0A812IXZ2_9DINO</name>
<feature type="repeat" description="ANK" evidence="3">
    <location>
        <begin position="319"/>
        <end position="347"/>
    </location>
</feature>
<proteinExistence type="predicted"/>
<evidence type="ECO:0000313" key="5">
    <source>
        <dbReference type="Proteomes" id="UP000601435"/>
    </source>
</evidence>
<dbReference type="PANTHER" id="PTHR24166">
    <property type="entry name" value="ROLLING PEBBLES, ISOFORM B"/>
    <property type="match status" value="1"/>
</dbReference>
<reference evidence="4" key="1">
    <citation type="submission" date="2021-02" db="EMBL/GenBank/DDBJ databases">
        <authorList>
            <person name="Dougan E. K."/>
            <person name="Rhodes N."/>
            <person name="Thang M."/>
            <person name="Chan C."/>
        </authorList>
    </citation>
    <scope>NUCLEOTIDE SEQUENCE</scope>
</reference>
<dbReference type="Pfam" id="PF00023">
    <property type="entry name" value="Ank"/>
    <property type="match status" value="1"/>
</dbReference>
<evidence type="ECO:0000256" key="2">
    <source>
        <dbReference type="ARBA" id="ARBA00023043"/>
    </source>
</evidence>
<dbReference type="SUPFAM" id="SSF48403">
    <property type="entry name" value="Ankyrin repeat"/>
    <property type="match status" value="1"/>
</dbReference>
<feature type="repeat" description="ANK" evidence="3">
    <location>
        <begin position="252"/>
        <end position="284"/>
    </location>
</feature>
<evidence type="ECO:0000256" key="3">
    <source>
        <dbReference type="PROSITE-ProRule" id="PRU00023"/>
    </source>
</evidence>
<dbReference type="InterPro" id="IPR002110">
    <property type="entry name" value="Ankyrin_rpt"/>
</dbReference>
<organism evidence="4 5">
    <name type="scientific">Symbiodinium necroappetens</name>
    <dbReference type="NCBI Taxonomy" id="1628268"/>
    <lineage>
        <taxon>Eukaryota</taxon>
        <taxon>Sar</taxon>
        <taxon>Alveolata</taxon>
        <taxon>Dinophyceae</taxon>
        <taxon>Suessiales</taxon>
        <taxon>Symbiodiniaceae</taxon>
        <taxon>Symbiodinium</taxon>
    </lineage>
</organism>
<dbReference type="EMBL" id="CAJNJA010005156">
    <property type="protein sequence ID" value="CAE7184305.1"/>
    <property type="molecule type" value="Genomic_DNA"/>
</dbReference>
<sequence length="388" mass="41497">MLNIWQASGNKLTSFPVEELANVFDVKHLKRRLSKVCGASRFRQRLLRDGTILQDSAIVIEPQDLHLVLLPFCRSSDSDKERVNAAIRRGDADYVESVLQGPHDPEALTTPLSSPMVVASYYRCLEIAKLLLEARAHADRAVQDETPLFVAASKGSLGIVQLLLAAGADKDRSCRGMTPLFAAVTGTSSIECGIDCQSVAGLLLEARAGCDTVSCFGGHLATPLYYAVASEQTALVPLLLRGRADPNHVCARGNTPLHVASEKGLAITVNQLLAARAGVEFVRATGHTALHLACSRGYDEIVQKLLESCADRDQASSHDGMTPLHLASAPGHASAVSLLLQARADKNKACISDDTPLDLARAAGHAEIVQLLEWSGSGKSSRKRIRAS</sequence>
<dbReference type="InterPro" id="IPR036770">
    <property type="entry name" value="Ankyrin_rpt-contain_sf"/>
</dbReference>
<protein>
    <submittedName>
        <fullName evidence="4">Ank2 protein</fullName>
    </submittedName>
</protein>
<evidence type="ECO:0000256" key="1">
    <source>
        <dbReference type="ARBA" id="ARBA00022737"/>
    </source>
</evidence>
<dbReference type="PROSITE" id="PS50088">
    <property type="entry name" value="ANK_REPEAT"/>
    <property type="match status" value="4"/>
</dbReference>
<gene>
    <name evidence="4" type="primary">Ank2</name>
    <name evidence="4" type="ORF">SNEC2469_LOCUS830</name>
</gene>
<dbReference type="Gene3D" id="1.25.40.20">
    <property type="entry name" value="Ankyrin repeat-containing domain"/>
    <property type="match status" value="4"/>
</dbReference>
<dbReference type="OrthoDB" id="421087at2759"/>
<feature type="repeat" description="ANK" evidence="3">
    <location>
        <begin position="143"/>
        <end position="175"/>
    </location>
</feature>
<accession>A0A812IXZ2</accession>
<comment type="caution">
    <text evidence="4">The sequence shown here is derived from an EMBL/GenBank/DDBJ whole genome shotgun (WGS) entry which is preliminary data.</text>
</comment>
<keyword evidence="2 3" id="KW-0040">ANK repeat</keyword>
<keyword evidence="1" id="KW-0677">Repeat</keyword>
<dbReference type="Pfam" id="PF12796">
    <property type="entry name" value="Ank_2"/>
    <property type="match status" value="2"/>
</dbReference>
<dbReference type="PANTHER" id="PTHR24166:SF48">
    <property type="entry name" value="PROTEIN VAPYRIN"/>
    <property type="match status" value="1"/>
</dbReference>
<evidence type="ECO:0000313" key="4">
    <source>
        <dbReference type="EMBL" id="CAE7184305.1"/>
    </source>
</evidence>
<dbReference type="InterPro" id="IPR050889">
    <property type="entry name" value="Dendritic_Spine_Reg/Scaffold"/>
</dbReference>